<accession>A0A8H7NU69</accession>
<dbReference type="InterPro" id="IPR050471">
    <property type="entry name" value="AB_hydrolase"/>
</dbReference>
<evidence type="ECO:0000259" key="1">
    <source>
        <dbReference type="Pfam" id="PF12697"/>
    </source>
</evidence>
<dbReference type="Proteomes" id="UP000639403">
    <property type="component" value="Unassembled WGS sequence"/>
</dbReference>
<organism evidence="2 3">
    <name type="scientific">Rhodonia placenta</name>
    <dbReference type="NCBI Taxonomy" id="104341"/>
    <lineage>
        <taxon>Eukaryota</taxon>
        <taxon>Fungi</taxon>
        <taxon>Dikarya</taxon>
        <taxon>Basidiomycota</taxon>
        <taxon>Agaricomycotina</taxon>
        <taxon>Agaricomycetes</taxon>
        <taxon>Polyporales</taxon>
        <taxon>Adustoporiaceae</taxon>
        <taxon>Rhodonia</taxon>
    </lineage>
</organism>
<dbReference type="SUPFAM" id="SSF53474">
    <property type="entry name" value="alpha/beta-Hydrolases"/>
    <property type="match status" value="1"/>
</dbReference>
<feature type="domain" description="AB hydrolase-1" evidence="1">
    <location>
        <begin position="67"/>
        <end position="320"/>
    </location>
</feature>
<reference evidence="2" key="1">
    <citation type="submission" date="2020-11" db="EMBL/GenBank/DDBJ databases">
        <authorList>
            <person name="Koelle M."/>
            <person name="Horta M.A.C."/>
            <person name="Nowrousian M."/>
            <person name="Ohm R.A."/>
            <person name="Benz P."/>
            <person name="Pilgard A."/>
        </authorList>
    </citation>
    <scope>NUCLEOTIDE SEQUENCE</scope>
    <source>
        <strain evidence="2">FPRL280</strain>
    </source>
</reference>
<dbReference type="PANTHER" id="PTHR43433">
    <property type="entry name" value="HYDROLASE, ALPHA/BETA FOLD FAMILY PROTEIN"/>
    <property type="match status" value="1"/>
</dbReference>
<name>A0A8H7NU69_9APHY</name>
<reference evidence="2" key="2">
    <citation type="journal article" name="Front. Microbiol.">
        <title>Degradative Capacity of Two Strains of Rhodonia placenta: From Phenotype to Genotype.</title>
        <authorList>
            <person name="Kolle M."/>
            <person name="Horta M.A.C."/>
            <person name="Nowrousian M."/>
            <person name="Ohm R.A."/>
            <person name="Benz J.P."/>
            <person name="Pilgard A."/>
        </authorList>
    </citation>
    <scope>NUCLEOTIDE SEQUENCE</scope>
    <source>
        <strain evidence="2">FPRL280</strain>
    </source>
</reference>
<evidence type="ECO:0000313" key="2">
    <source>
        <dbReference type="EMBL" id="KAF9803783.1"/>
    </source>
</evidence>
<evidence type="ECO:0000313" key="3">
    <source>
        <dbReference type="Proteomes" id="UP000639403"/>
    </source>
</evidence>
<gene>
    <name evidence="2" type="ORF">IEO21_09571</name>
</gene>
<dbReference type="Pfam" id="PF12697">
    <property type="entry name" value="Abhydrolase_6"/>
    <property type="match status" value="1"/>
</dbReference>
<protein>
    <recommendedName>
        <fullName evidence="1">AB hydrolase-1 domain-containing protein</fullName>
    </recommendedName>
</protein>
<dbReference type="AlphaFoldDB" id="A0A8H7NU69"/>
<dbReference type="InterPro" id="IPR000073">
    <property type="entry name" value="AB_hydrolase_1"/>
</dbReference>
<comment type="caution">
    <text evidence="2">The sequence shown here is derived from an EMBL/GenBank/DDBJ whole genome shotgun (WGS) entry which is preliminary data.</text>
</comment>
<dbReference type="PANTHER" id="PTHR43433:SF5">
    <property type="entry name" value="AB HYDROLASE-1 DOMAIN-CONTAINING PROTEIN"/>
    <property type="match status" value="1"/>
</dbReference>
<proteinExistence type="predicted"/>
<dbReference type="EMBL" id="JADOXO010000479">
    <property type="protein sequence ID" value="KAF9803783.1"/>
    <property type="molecule type" value="Genomic_DNA"/>
</dbReference>
<dbReference type="InterPro" id="IPR029058">
    <property type="entry name" value="AB_hydrolase_fold"/>
</dbReference>
<sequence length="345" mass="38187">MSSDTVPVNTPADAQSIPTIFDPTTCTRKGLCPVTILRNEADDPLQSHSLYYEQHGTGPEKLLFIMGLNGSSFSWLPQVDYFGRKPEYSVLVFDNRGVGNSDAPRGPYSTSAMADDVVALLDYVGWTSERDMHVVGVSLGGMIALGNKANSMDSATTCESPSLSRSRIYRTKASQLKGSTSLISWRLLTMTDPETKIPVILDMVFPQSWLNAPAPGDPEGRTNREVQTVEYRKRIELTRPQKPVGAISQMIAGLTHSVSPERLRTIASSIPKVLIVTGDQDNLINPSNSLYMKEHMPEAELVQWKNTGHGLQVQYRDRFHELLERVVREGRERLAKSGEGQPNVD</sequence>
<dbReference type="Gene3D" id="3.40.50.1820">
    <property type="entry name" value="alpha/beta hydrolase"/>
    <property type="match status" value="1"/>
</dbReference>